<evidence type="ECO:0000256" key="2">
    <source>
        <dbReference type="SAM" id="MobiDB-lite"/>
    </source>
</evidence>
<feature type="region of interest" description="Disordered" evidence="2">
    <location>
        <begin position="1"/>
        <end position="100"/>
    </location>
</feature>
<protein>
    <submittedName>
        <fullName evidence="3">Uncharacterized protein</fullName>
    </submittedName>
</protein>
<reference evidence="3 4" key="1">
    <citation type="journal article" date="2015" name="Genome Biol. Evol.">
        <title>The genome of winter moth (Operophtera brumata) provides a genomic perspective on sexual dimorphism and phenology.</title>
        <authorList>
            <person name="Derks M.F."/>
            <person name="Smit S."/>
            <person name="Salis L."/>
            <person name="Schijlen E."/>
            <person name="Bossers A."/>
            <person name="Mateman C."/>
            <person name="Pijl A.S."/>
            <person name="de Ridder D."/>
            <person name="Groenen M.A."/>
            <person name="Visser M.E."/>
            <person name="Megens H.J."/>
        </authorList>
    </citation>
    <scope>NUCLEOTIDE SEQUENCE [LARGE SCALE GENOMIC DNA]</scope>
    <source>
        <strain evidence="3">WM2013NL</strain>
        <tissue evidence="3">Head and thorax</tissue>
    </source>
</reference>
<feature type="compositionally biased region" description="Pro residues" evidence="2">
    <location>
        <begin position="1"/>
        <end position="10"/>
    </location>
</feature>
<feature type="region of interest" description="Disordered" evidence="2">
    <location>
        <begin position="600"/>
        <end position="682"/>
    </location>
</feature>
<evidence type="ECO:0000256" key="1">
    <source>
        <dbReference type="SAM" id="Coils"/>
    </source>
</evidence>
<keyword evidence="4" id="KW-1185">Reference proteome</keyword>
<dbReference type="STRING" id="104452.A0A0L7KTW3"/>
<sequence length="750" mass="83277">MRLAGPPAPPLLRARDHHEKGARDHKRQRLEPRPAPSTADLSDWTPYVETTDALSVGTASSPRASSRPRAPDHSTIPTNHAHSYEDSTFSASVSTAKETPGSAELVRSDFVSSNERLFEDGLSVCERSVESADRNVLTSERLVCDSRAPYEVLEVVVSESARSSPPAASERPGLVTRVRTPPPHRATRNIDEYVSHVLMESLNSLTDRLECMNASMGPDRKLSVVEKEIKVRLQNAAVNTIVHLSPTSNNQIIFGNEELCDEAFGNEEVCNEQHCNGETCVGTRDECNNPRALMLRHPRKEDNNNGSPSASPPTPSTDALMGVVIQHNNVNRAVLQQIQELFHAELRHEDSERSLRHGVGAVSHIEISNVDTFLSGGDSISVSTQHAAGGAPIGGVRAGNYFRDLDTAGAALVPRCSALPHTTSMEVNTSSEEDTELGPLGSDAASLVDSLDDPDSPRSAHLRRRSAAAGLRRPELVRSAVDVLTLLPEDVPRDSAPRDGGEAFFVRIRDDVTPDGERARVAEYMPERIRQKLHRRHCKRELRMECARRSKVRQLKEELERRRREEQARARRRLERDCAALVSLLLDELIATIAQDEYTSMRTKRKSDIKTGVTRSQEKLNRGNGRRDPETHPNGKHDGARRRRSDESDERNRRPEKHQIRGKLVARPTIATAERGPHRIYQKSEIREGDKCIEILEILEYSQASRSSADSTPTDEHAGGARGRRSRIPVPVSERAPHMRLTGGYTIDKM</sequence>
<feature type="compositionally biased region" description="Basic and acidic residues" evidence="2">
    <location>
        <begin position="616"/>
        <end position="659"/>
    </location>
</feature>
<feature type="coiled-coil region" evidence="1">
    <location>
        <begin position="549"/>
        <end position="576"/>
    </location>
</feature>
<organism evidence="3 4">
    <name type="scientific">Operophtera brumata</name>
    <name type="common">Winter moth</name>
    <name type="synonym">Phalaena brumata</name>
    <dbReference type="NCBI Taxonomy" id="104452"/>
    <lineage>
        <taxon>Eukaryota</taxon>
        <taxon>Metazoa</taxon>
        <taxon>Ecdysozoa</taxon>
        <taxon>Arthropoda</taxon>
        <taxon>Hexapoda</taxon>
        <taxon>Insecta</taxon>
        <taxon>Pterygota</taxon>
        <taxon>Neoptera</taxon>
        <taxon>Endopterygota</taxon>
        <taxon>Lepidoptera</taxon>
        <taxon>Glossata</taxon>
        <taxon>Ditrysia</taxon>
        <taxon>Geometroidea</taxon>
        <taxon>Geometridae</taxon>
        <taxon>Larentiinae</taxon>
        <taxon>Operophtera</taxon>
    </lineage>
</organism>
<feature type="compositionally biased region" description="Low complexity" evidence="2">
    <location>
        <begin position="59"/>
        <end position="68"/>
    </location>
</feature>
<proteinExistence type="predicted"/>
<accession>A0A0L7KTW3</accession>
<feature type="region of interest" description="Disordered" evidence="2">
    <location>
        <begin position="703"/>
        <end position="750"/>
    </location>
</feature>
<evidence type="ECO:0000313" key="4">
    <source>
        <dbReference type="Proteomes" id="UP000037510"/>
    </source>
</evidence>
<name>A0A0L7KTW3_OPEBR</name>
<comment type="caution">
    <text evidence="3">The sequence shown here is derived from an EMBL/GenBank/DDBJ whole genome shotgun (WGS) entry which is preliminary data.</text>
</comment>
<feature type="region of interest" description="Disordered" evidence="2">
    <location>
        <begin position="423"/>
        <end position="469"/>
    </location>
</feature>
<feature type="region of interest" description="Disordered" evidence="2">
    <location>
        <begin position="161"/>
        <end position="182"/>
    </location>
</feature>
<dbReference type="EMBL" id="JTDY01005720">
    <property type="protein sequence ID" value="KOB66698.1"/>
    <property type="molecule type" value="Genomic_DNA"/>
</dbReference>
<feature type="compositionally biased region" description="Polar residues" evidence="2">
    <location>
        <begin position="75"/>
        <end position="97"/>
    </location>
</feature>
<keyword evidence="1" id="KW-0175">Coiled coil</keyword>
<feature type="compositionally biased region" description="Polar residues" evidence="2">
    <location>
        <begin position="703"/>
        <end position="712"/>
    </location>
</feature>
<feature type="compositionally biased region" description="Basic and acidic residues" evidence="2">
    <location>
        <begin position="13"/>
        <end position="22"/>
    </location>
</feature>
<evidence type="ECO:0000313" key="3">
    <source>
        <dbReference type="EMBL" id="KOB66698.1"/>
    </source>
</evidence>
<feature type="region of interest" description="Disordered" evidence="2">
    <location>
        <begin position="297"/>
        <end position="318"/>
    </location>
</feature>
<dbReference type="Proteomes" id="UP000037510">
    <property type="component" value="Unassembled WGS sequence"/>
</dbReference>
<dbReference type="AlphaFoldDB" id="A0A0L7KTW3"/>
<feature type="compositionally biased region" description="Low complexity" evidence="2">
    <location>
        <begin position="161"/>
        <end position="172"/>
    </location>
</feature>
<gene>
    <name evidence="3" type="ORF">OBRU01_20840</name>
</gene>